<dbReference type="AlphaFoldDB" id="A0A5E4QWM2"/>
<gene>
    <name evidence="3" type="ORF">LSINAPIS_LOCUS12328</name>
</gene>
<keyword evidence="4" id="KW-1185">Reference proteome</keyword>
<dbReference type="InterPro" id="IPR041442">
    <property type="entry name" value="PIH1D1/2/3_CS-like"/>
</dbReference>
<dbReference type="EMBL" id="FZQP02005718">
    <property type="protein sequence ID" value="VVD02025.1"/>
    <property type="molecule type" value="Genomic_DNA"/>
</dbReference>
<name>A0A5E4QWM2_9NEOP</name>
<evidence type="ECO:0000313" key="3">
    <source>
        <dbReference type="EMBL" id="VVD02025.1"/>
    </source>
</evidence>
<dbReference type="Pfam" id="PF18201">
    <property type="entry name" value="PIH1_CS"/>
    <property type="match status" value="1"/>
</dbReference>
<accession>A0A5E4QWM2</accession>
<organism evidence="3 4">
    <name type="scientific">Leptidea sinapis</name>
    <dbReference type="NCBI Taxonomy" id="189913"/>
    <lineage>
        <taxon>Eukaryota</taxon>
        <taxon>Metazoa</taxon>
        <taxon>Ecdysozoa</taxon>
        <taxon>Arthropoda</taxon>
        <taxon>Hexapoda</taxon>
        <taxon>Insecta</taxon>
        <taxon>Pterygota</taxon>
        <taxon>Neoptera</taxon>
        <taxon>Endopterygota</taxon>
        <taxon>Lepidoptera</taxon>
        <taxon>Glossata</taxon>
        <taxon>Ditrysia</taxon>
        <taxon>Papilionoidea</taxon>
        <taxon>Pieridae</taxon>
        <taxon>Dismorphiinae</taxon>
        <taxon>Leptidea</taxon>
    </lineage>
</organism>
<proteinExistence type="inferred from homology"/>
<evidence type="ECO:0000313" key="4">
    <source>
        <dbReference type="Proteomes" id="UP000324832"/>
    </source>
</evidence>
<sequence>MQKLTVLKNKKSLGTLQSHRIQIRDMKKCEENSVDIQDLNLEVGEDGVVLESKGIYNPVDFFLPCSVDQDVIDAKLDRNFNMLSVKMPVIH</sequence>
<comment type="similarity">
    <text evidence="1">Belongs to the PIH1 family.</text>
</comment>
<evidence type="ECO:0000259" key="2">
    <source>
        <dbReference type="Pfam" id="PF18201"/>
    </source>
</evidence>
<dbReference type="Proteomes" id="UP000324832">
    <property type="component" value="Unassembled WGS sequence"/>
</dbReference>
<reference evidence="3 4" key="1">
    <citation type="submission" date="2017-07" db="EMBL/GenBank/DDBJ databases">
        <authorList>
            <person name="Talla V."/>
            <person name="Backstrom N."/>
        </authorList>
    </citation>
    <scope>NUCLEOTIDE SEQUENCE [LARGE SCALE GENOMIC DNA]</scope>
</reference>
<evidence type="ECO:0000256" key="1">
    <source>
        <dbReference type="ARBA" id="ARBA00008511"/>
    </source>
</evidence>
<protein>
    <recommendedName>
        <fullName evidence="2">PIH1D1/2/3 CS-like domain-containing protein</fullName>
    </recommendedName>
</protein>
<feature type="domain" description="PIH1D1/2/3 CS-like" evidence="2">
    <location>
        <begin position="35"/>
        <end position="90"/>
    </location>
</feature>